<dbReference type="PIRSF" id="PIRSF000027">
    <property type="entry name" value="Cytc_c_prime"/>
    <property type="match status" value="1"/>
</dbReference>
<dbReference type="GO" id="GO:0022900">
    <property type="term" value="P:electron transport chain"/>
    <property type="evidence" value="ECO:0007669"/>
    <property type="project" value="InterPro"/>
</dbReference>
<keyword evidence="3 6" id="KW-0479">Metal-binding</keyword>
<keyword evidence="4" id="KW-0249">Electron transport</keyword>
<dbReference type="SUPFAM" id="SSF47175">
    <property type="entry name" value="Cytochromes"/>
    <property type="match status" value="1"/>
</dbReference>
<dbReference type="Proteomes" id="UP000661507">
    <property type="component" value="Unassembled WGS sequence"/>
</dbReference>
<dbReference type="GO" id="GO:0005506">
    <property type="term" value="F:iron ion binding"/>
    <property type="evidence" value="ECO:0007669"/>
    <property type="project" value="InterPro"/>
</dbReference>
<evidence type="ECO:0000256" key="8">
    <source>
        <dbReference type="SAM" id="SignalP"/>
    </source>
</evidence>
<keyword evidence="5 6" id="KW-0408">Iron</keyword>
<feature type="binding site" description="axial binding residue" evidence="6">
    <location>
        <position position="133"/>
    </location>
    <ligand>
        <name>heme c</name>
        <dbReference type="ChEBI" id="CHEBI:61717"/>
    </ligand>
    <ligandPart>
        <name>Fe</name>
        <dbReference type="ChEBI" id="CHEBI:18248"/>
    </ligandPart>
</feature>
<name>A0A917KH39_9PROT</name>
<evidence type="ECO:0000256" key="7">
    <source>
        <dbReference type="PIRSR" id="PIRSR000027-2"/>
    </source>
</evidence>
<keyword evidence="1" id="KW-0813">Transport</keyword>
<dbReference type="InterPro" id="IPR015984">
    <property type="entry name" value="Cyt_c_prime_subgr"/>
</dbReference>
<evidence type="ECO:0000313" key="9">
    <source>
        <dbReference type="EMBL" id="GGJ12070.1"/>
    </source>
</evidence>
<dbReference type="Pfam" id="PF01322">
    <property type="entry name" value="Cytochrom_C_2"/>
    <property type="match status" value="1"/>
</dbReference>
<comment type="PTM">
    <text evidence="7">Binds 1 heme group per subunit.</text>
</comment>
<dbReference type="EMBL" id="BMKW01000004">
    <property type="protein sequence ID" value="GGJ12070.1"/>
    <property type="molecule type" value="Genomic_DNA"/>
</dbReference>
<keyword evidence="10" id="KW-1185">Reference proteome</keyword>
<sequence>MVTGIAVVLCATAGAAVAQDVITQRRDGMKNMGRQMEAIKAVTDARGDTRPLVERIDTMLALYTGLPALFPAGSGTGETRALPAIWSDRAGFEQMDATMVTQLGVLRAAAAAGDVAATTAAYGQVGATCVACHRTYRGPAR</sequence>
<keyword evidence="8" id="KW-0732">Signal</keyword>
<dbReference type="InterPro" id="IPR012127">
    <property type="entry name" value="Cyt_c_prime"/>
</dbReference>
<feature type="binding site" description="covalent" evidence="7">
    <location>
        <position position="132"/>
    </location>
    <ligand>
        <name>heme c</name>
        <dbReference type="ChEBI" id="CHEBI:61717"/>
    </ligand>
</feature>
<dbReference type="GO" id="GO:0009055">
    <property type="term" value="F:electron transfer activity"/>
    <property type="evidence" value="ECO:0007669"/>
    <property type="project" value="InterPro"/>
</dbReference>
<dbReference type="PROSITE" id="PS51009">
    <property type="entry name" value="CYTCII"/>
    <property type="match status" value="1"/>
</dbReference>
<accession>A0A917KH39</accession>
<feature type="signal peptide" evidence="8">
    <location>
        <begin position="1"/>
        <end position="18"/>
    </location>
</feature>
<dbReference type="GO" id="GO:0020037">
    <property type="term" value="F:heme binding"/>
    <property type="evidence" value="ECO:0007669"/>
    <property type="project" value="InterPro"/>
</dbReference>
<comment type="caution">
    <text evidence="9">The sequence shown here is derived from an EMBL/GenBank/DDBJ whole genome shotgun (WGS) entry which is preliminary data.</text>
</comment>
<reference evidence="9" key="2">
    <citation type="submission" date="2020-09" db="EMBL/GenBank/DDBJ databases">
        <authorList>
            <person name="Sun Q."/>
            <person name="Zhou Y."/>
        </authorList>
    </citation>
    <scope>NUCLEOTIDE SEQUENCE</scope>
    <source>
        <strain evidence="9">CGMCC 1.3617</strain>
    </source>
</reference>
<evidence type="ECO:0000313" key="10">
    <source>
        <dbReference type="Proteomes" id="UP000661507"/>
    </source>
</evidence>
<protein>
    <submittedName>
        <fullName evidence="9">Cytochrome C556</fullName>
    </submittedName>
</protein>
<feature type="chain" id="PRO_5037596125" evidence="8">
    <location>
        <begin position="19"/>
        <end position="141"/>
    </location>
</feature>
<dbReference type="PRINTS" id="PR00608">
    <property type="entry name" value="CYTCHROMECII"/>
</dbReference>
<evidence type="ECO:0000256" key="2">
    <source>
        <dbReference type="ARBA" id="ARBA00022617"/>
    </source>
</evidence>
<dbReference type="AlphaFoldDB" id="A0A917KH39"/>
<proteinExistence type="predicted"/>
<evidence type="ECO:0000256" key="6">
    <source>
        <dbReference type="PIRSR" id="PIRSR000027-1"/>
    </source>
</evidence>
<reference evidence="9" key="1">
    <citation type="journal article" date="2014" name="Int. J. Syst. Evol. Microbiol.">
        <title>Complete genome sequence of Corynebacterium casei LMG S-19264T (=DSM 44701T), isolated from a smear-ripened cheese.</title>
        <authorList>
            <consortium name="US DOE Joint Genome Institute (JGI-PGF)"/>
            <person name="Walter F."/>
            <person name="Albersmeier A."/>
            <person name="Kalinowski J."/>
            <person name="Ruckert C."/>
        </authorList>
    </citation>
    <scope>NUCLEOTIDE SEQUENCE</scope>
    <source>
        <strain evidence="9">CGMCC 1.3617</strain>
    </source>
</reference>
<dbReference type="InterPro" id="IPR010980">
    <property type="entry name" value="Cyt_c/b562"/>
</dbReference>
<dbReference type="InterPro" id="IPR002321">
    <property type="entry name" value="Cyt_c_II"/>
</dbReference>
<evidence type="ECO:0000256" key="1">
    <source>
        <dbReference type="ARBA" id="ARBA00022448"/>
    </source>
</evidence>
<keyword evidence="2 7" id="KW-0349">Heme</keyword>
<feature type="binding site" description="covalent" evidence="7">
    <location>
        <position position="129"/>
    </location>
    <ligand>
        <name>heme c</name>
        <dbReference type="ChEBI" id="CHEBI:61717"/>
    </ligand>
</feature>
<evidence type="ECO:0000256" key="4">
    <source>
        <dbReference type="ARBA" id="ARBA00022982"/>
    </source>
</evidence>
<organism evidence="9 10">
    <name type="scientific">Neoroseomonas lacus</name>
    <dbReference type="NCBI Taxonomy" id="287609"/>
    <lineage>
        <taxon>Bacteria</taxon>
        <taxon>Pseudomonadati</taxon>
        <taxon>Pseudomonadota</taxon>
        <taxon>Alphaproteobacteria</taxon>
        <taxon>Acetobacterales</taxon>
        <taxon>Acetobacteraceae</taxon>
        <taxon>Neoroseomonas</taxon>
    </lineage>
</organism>
<dbReference type="Gene3D" id="1.20.120.10">
    <property type="entry name" value="Cytochrome c/b562"/>
    <property type="match status" value="1"/>
</dbReference>
<evidence type="ECO:0000256" key="3">
    <source>
        <dbReference type="ARBA" id="ARBA00022723"/>
    </source>
</evidence>
<dbReference type="GO" id="GO:0042597">
    <property type="term" value="C:periplasmic space"/>
    <property type="evidence" value="ECO:0007669"/>
    <property type="project" value="InterPro"/>
</dbReference>
<evidence type="ECO:0000256" key="5">
    <source>
        <dbReference type="ARBA" id="ARBA00023004"/>
    </source>
</evidence>
<gene>
    <name evidence="9" type="ORF">GCM10011320_19070</name>
</gene>